<dbReference type="Proteomes" id="UP001144341">
    <property type="component" value="Unassembled WGS sequence"/>
</dbReference>
<evidence type="ECO:0000313" key="1">
    <source>
        <dbReference type="EMBL" id="MCZ4223548.1"/>
    </source>
</evidence>
<dbReference type="EMBL" id="JAPWGL010000002">
    <property type="protein sequence ID" value="MCZ4223548.1"/>
    <property type="molecule type" value="Genomic_DNA"/>
</dbReference>
<name>A0ABT4KX88_9SPHI</name>
<reference evidence="1" key="1">
    <citation type="submission" date="2022-12" db="EMBL/GenBank/DDBJ databases">
        <title>Genome sequence of SJ11.</title>
        <authorList>
            <person name="Woo H."/>
        </authorList>
    </citation>
    <scope>NUCLEOTIDE SEQUENCE</scope>
    <source>
        <strain evidence="1">SJ11</strain>
    </source>
</reference>
<dbReference type="RefSeq" id="WP_269415336.1">
    <property type="nucleotide sequence ID" value="NZ_JAPWGL010000002.1"/>
</dbReference>
<proteinExistence type="predicted"/>
<organism evidence="1 2">
    <name type="scientific">Pedobacter rhodius</name>
    <dbReference type="NCBI Taxonomy" id="3004098"/>
    <lineage>
        <taxon>Bacteria</taxon>
        <taxon>Pseudomonadati</taxon>
        <taxon>Bacteroidota</taxon>
        <taxon>Sphingobacteriia</taxon>
        <taxon>Sphingobacteriales</taxon>
        <taxon>Sphingobacteriaceae</taxon>
        <taxon>Pedobacter</taxon>
    </lineage>
</organism>
<comment type="caution">
    <text evidence="1">The sequence shown here is derived from an EMBL/GenBank/DDBJ whole genome shotgun (WGS) entry which is preliminary data.</text>
</comment>
<dbReference type="PANTHER" id="PTHR39206:SF1">
    <property type="entry name" value="SLL8004 PROTEIN"/>
    <property type="match status" value="1"/>
</dbReference>
<keyword evidence="2" id="KW-1185">Reference proteome</keyword>
<dbReference type="PANTHER" id="PTHR39206">
    <property type="entry name" value="SLL8004 PROTEIN"/>
    <property type="match status" value="1"/>
</dbReference>
<accession>A0ABT4KX88</accession>
<sequence>MFFWLNDVELAIERVKIRVSEGGHSIPEDVIRRRYFKGIQNLKLFIQAVDFWFALNNSAGLKFIAEGKKNEMIIFDNESWAKLK</sequence>
<protein>
    <submittedName>
        <fullName evidence="1">Uncharacterized protein</fullName>
    </submittedName>
</protein>
<evidence type="ECO:0000313" key="2">
    <source>
        <dbReference type="Proteomes" id="UP001144341"/>
    </source>
</evidence>
<gene>
    <name evidence="1" type="ORF">O0931_09585</name>
</gene>